<keyword evidence="4" id="KW-1003">Cell membrane</keyword>
<feature type="transmembrane region" description="Helical" evidence="10">
    <location>
        <begin position="405"/>
        <end position="425"/>
    </location>
</feature>
<dbReference type="PANTHER" id="PTHR43298:SF2">
    <property type="entry name" value="FMN_FAD EXPORTER YEEO-RELATED"/>
    <property type="match status" value="1"/>
</dbReference>
<dbReference type="Pfam" id="PF01554">
    <property type="entry name" value="MatE"/>
    <property type="match status" value="2"/>
</dbReference>
<evidence type="ECO:0000256" key="4">
    <source>
        <dbReference type="ARBA" id="ARBA00022475"/>
    </source>
</evidence>
<feature type="transmembrane region" description="Helical" evidence="10">
    <location>
        <begin position="166"/>
        <end position="184"/>
    </location>
</feature>
<feature type="transmembrane region" description="Helical" evidence="10">
    <location>
        <begin position="333"/>
        <end position="355"/>
    </location>
</feature>
<feature type="transmembrane region" description="Helical" evidence="10">
    <location>
        <begin position="204"/>
        <end position="232"/>
    </location>
</feature>
<dbReference type="GO" id="GO:0042910">
    <property type="term" value="F:xenobiotic transmembrane transporter activity"/>
    <property type="evidence" value="ECO:0007669"/>
    <property type="project" value="InterPro"/>
</dbReference>
<evidence type="ECO:0000256" key="3">
    <source>
        <dbReference type="ARBA" id="ARBA00022449"/>
    </source>
</evidence>
<feature type="transmembrane region" description="Helical" evidence="10">
    <location>
        <begin position="134"/>
        <end position="154"/>
    </location>
</feature>
<dbReference type="RefSeq" id="WP_051523728.1">
    <property type="nucleotide sequence ID" value="NZ_AP018933.1"/>
</dbReference>
<evidence type="ECO:0000256" key="6">
    <source>
        <dbReference type="ARBA" id="ARBA00022989"/>
    </source>
</evidence>
<evidence type="ECO:0000256" key="10">
    <source>
        <dbReference type="SAM" id="Phobius"/>
    </source>
</evidence>
<evidence type="ECO:0000256" key="2">
    <source>
        <dbReference type="ARBA" id="ARBA00022448"/>
    </source>
</evidence>
<name>A0A348HE97_9GAMM</name>
<evidence type="ECO:0000256" key="8">
    <source>
        <dbReference type="ARBA" id="ARBA00023136"/>
    </source>
</evidence>
<dbReference type="PIRSF" id="PIRSF006603">
    <property type="entry name" value="DinF"/>
    <property type="match status" value="1"/>
</dbReference>
<dbReference type="AlphaFoldDB" id="A0A348HE97"/>
<proteinExistence type="predicted"/>
<keyword evidence="12" id="KW-1185">Reference proteome</keyword>
<evidence type="ECO:0000256" key="7">
    <source>
        <dbReference type="ARBA" id="ARBA00023065"/>
    </source>
</evidence>
<keyword evidence="7" id="KW-0406">Ion transport</keyword>
<feature type="transmembrane region" description="Helical" evidence="10">
    <location>
        <begin position="299"/>
        <end position="321"/>
    </location>
</feature>
<dbReference type="GO" id="GO:0015297">
    <property type="term" value="F:antiporter activity"/>
    <property type="evidence" value="ECO:0007669"/>
    <property type="project" value="UniProtKB-KW"/>
</dbReference>
<keyword evidence="5 10" id="KW-0812">Transmembrane</keyword>
<keyword evidence="8 10" id="KW-0472">Membrane</keyword>
<sequence length="480" mass="52881">MSSSHELSRRSLIWSLTRLTLPIWGAEIAQMAISLISISMIGHYSTLDQAAVSVGVALWVPMFLLIAGSFSGLTSVIAHHFGARQPDKIRHDMWQMIWITLVLGGSVTLLLWCATPWLMAIFHAPPALAEAGEHYIYALLIGLPALMGYLLLLSYSNGMNHTRPNLIFNIMAIIIDVPLTYLMIHGGTVLDALPFAVPQWAHNIPAHGAQGCGIASAITYWLIMFAMLLYTVRHRIYREVRLWQRPIAPHWARISELLRTCLPLGVSVLAEATLFTMVALLCAPLGAQVVAAHEITTQLIALMFMTPMSFGIAVMIKVSTYRGLQQPQLARRTALLGIAMAVAIAVINDLFLLIFGRQLLGIFTTDIEVLTLALHLMLLGMLFQLSDALQATMSAILRGYKDNRIVMYITVLSYWAVGMVIGIALAKHGISAPWGVYGYWVGMTVGLTVAAVLLGLRLRHTIRKDMQHYHAQEGAQTSAL</sequence>
<dbReference type="NCBIfam" id="TIGR00797">
    <property type="entry name" value="matE"/>
    <property type="match status" value="1"/>
</dbReference>
<feature type="transmembrane region" description="Helical" evidence="10">
    <location>
        <begin position="261"/>
        <end position="287"/>
    </location>
</feature>
<feature type="transmembrane region" description="Helical" evidence="10">
    <location>
        <begin position="437"/>
        <end position="456"/>
    </location>
</feature>
<evidence type="ECO:0000313" key="12">
    <source>
        <dbReference type="Proteomes" id="UP000267342"/>
    </source>
</evidence>
<dbReference type="InterPro" id="IPR048279">
    <property type="entry name" value="MdtK-like"/>
</dbReference>
<evidence type="ECO:0000256" key="9">
    <source>
        <dbReference type="ARBA" id="ARBA00031636"/>
    </source>
</evidence>
<accession>A0A348HE97</accession>
<organism evidence="11 12">
    <name type="scientific">Zymobacter palmae</name>
    <dbReference type="NCBI Taxonomy" id="33074"/>
    <lineage>
        <taxon>Bacteria</taxon>
        <taxon>Pseudomonadati</taxon>
        <taxon>Pseudomonadota</taxon>
        <taxon>Gammaproteobacteria</taxon>
        <taxon>Oceanospirillales</taxon>
        <taxon>Halomonadaceae</taxon>
        <taxon>Zymobacter group</taxon>
        <taxon>Zymobacter</taxon>
    </lineage>
</organism>
<evidence type="ECO:0000256" key="1">
    <source>
        <dbReference type="ARBA" id="ARBA00004429"/>
    </source>
</evidence>
<dbReference type="PANTHER" id="PTHR43298">
    <property type="entry name" value="MULTIDRUG RESISTANCE PROTEIN NORM-RELATED"/>
    <property type="match status" value="1"/>
</dbReference>
<keyword evidence="3" id="KW-0050">Antiport</keyword>
<dbReference type="EMBL" id="AP018933">
    <property type="protein sequence ID" value="BBG29949.1"/>
    <property type="molecule type" value="Genomic_DNA"/>
</dbReference>
<dbReference type="Proteomes" id="UP000267342">
    <property type="component" value="Chromosome"/>
</dbReference>
<feature type="transmembrane region" description="Helical" evidence="10">
    <location>
        <begin position="21"/>
        <end position="44"/>
    </location>
</feature>
<feature type="transmembrane region" description="Helical" evidence="10">
    <location>
        <begin position="367"/>
        <end position="385"/>
    </location>
</feature>
<dbReference type="InterPro" id="IPR050222">
    <property type="entry name" value="MATE_MdtK"/>
</dbReference>
<comment type="subcellular location">
    <subcellularLocation>
        <location evidence="1">Cell inner membrane</location>
        <topology evidence="1">Multi-pass membrane protein</topology>
    </subcellularLocation>
</comment>
<reference evidence="11 12" key="1">
    <citation type="submission" date="2018-09" db="EMBL/GenBank/DDBJ databases">
        <title>Zymobacter palmae IAM14233 (=T109) whole genome analysis.</title>
        <authorList>
            <person name="Yanase H."/>
        </authorList>
    </citation>
    <scope>NUCLEOTIDE SEQUENCE [LARGE SCALE GENOMIC DNA]</scope>
    <source>
        <strain evidence="11 12">IAM14233</strain>
    </source>
</reference>
<dbReference type="STRING" id="1123510.GCA_000620025_01421"/>
<protein>
    <recommendedName>
        <fullName evidence="9">Multidrug-efflux transporter</fullName>
    </recommendedName>
</protein>
<gene>
    <name evidence="11" type="ORF">ZBT109_1189</name>
</gene>
<evidence type="ECO:0000256" key="5">
    <source>
        <dbReference type="ARBA" id="ARBA00022692"/>
    </source>
</evidence>
<feature type="transmembrane region" description="Helical" evidence="10">
    <location>
        <begin position="56"/>
        <end position="78"/>
    </location>
</feature>
<feature type="transmembrane region" description="Helical" evidence="10">
    <location>
        <begin position="98"/>
        <end position="122"/>
    </location>
</feature>
<evidence type="ECO:0000313" key="11">
    <source>
        <dbReference type="EMBL" id="BBG29949.1"/>
    </source>
</evidence>
<keyword evidence="6 10" id="KW-1133">Transmembrane helix</keyword>
<dbReference type="GO" id="GO:0006811">
    <property type="term" value="P:monoatomic ion transport"/>
    <property type="evidence" value="ECO:0007669"/>
    <property type="project" value="UniProtKB-KW"/>
</dbReference>
<dbReference type="GO" id="GO:0005886">
    <property type="term" value="C:plasma membrane"/>
    <property type="evidence" value="ECO:0007669"/>
    <property type="project" value="UniProtKB-SubCell"/>
</dbReference>
<dbReference type="KEGG" id="zpl:ZBT109_1189"/>
<dbReference type="CDD" id="cd13131">
    <property type="entry name" value="MATE_NorM_like"/>
    <property type="match status" value="1"/>
</dbReference>
<dbReference type="InterPro" id="IPR002528">
    <property type="entry name" value="MATE_fam"/>
</dbReference>
<keyword evidence="2" id="KW-0813">Transport</keyword>